<feature type="compositionally biased region" description="Polar residues" evidence="5">
    <location>
        <begin position="359"/>
        <end position="369"/>
    </location>
</feature>
<dbReference type="EMBL" id="GBHO01014310">
    <property type="protein sequence ID" value="JAG29294.1"/>
    <property type="molecule type" value="Transcribed_RNA"/>
</dbReference>
<dbReference type="PANTHER" id="PTHR11875">
    <property type="entry name" value="TESTIS-SPECIFIC Y-ENCODED PROTEIN"/>
    <property type="match status" value="1"/>
</dbReference>
<dbReference type="FunFam" id="1.20.5.1500:FF:000001">
    <property type="entry name" value="Nucleosome assembly protein 1-like 1"/>
    <property type="match status" value="1"/>
</dbReference>
<dbReference type="InterPro" id="IPR002164">
    <property type="entry name" value="NAP_family"/>
</dbReference>
<feature type="region of interest" description="Disordered" evidence="5">
    <location>
        <begin position="1"/>
        <end position="35"/>
    </location>
</feature>
<dbReference type="SUPFAM" id="SSF143113">
    <property type="entry name" value="NAP-like"/>
    <property type="match status" value="1"/>
</dbReference>
<evidence type="ECO:0000313" key="8">
    <source>
        <dbReference type="EMBL" id="JAQ02352.1"/>
    </source>
</evidence>
<dbReference type="AlphaFoldDB" id="A0A0A9YAS1"/>
<gene>
    <name evidence="6" type="primary">Nap1l4_8</name>
    <name evidence="8" type="synonym">Nap1l4_1</name>
    <name evidence="6" type="ORF">CM83_74985</name>
    <name evidence="8" type="ORF">g.35366</name>
</gene>
<comment type="similarity">
    <text evidence="2 4">Belongs to the nucleosome assembly protein (NAP) family.</text>
</comment>
<dbReference type="Pfam" id="PF00956">
    <property type="entry name" value="NAP"/>
    <property type="match status" value="1"/>
</dbReference>
<evidence type="ECO:0000313" key="7">
    <source>
        <dbReference type="EMBL" id="JAG58026.1"/>
    </source>
</evidence>
<feature type="compositionally biased region" description="Polar residues" evidence="5">
    <location>
        <begin position="17"/>
        <end position="26"/>
    </location>
</feature>
<evidence type="ECO:0000256" key="1">
    <source>
        <dbReference type="ARBA" id="ARBA00004123"/>
    </source>
</evidence>
<proteinExistence type="inferred from homology"/>
<accession>A0A0A9YAS1</accession>
<name>A0A0A9YAS1_LYGHE</name>
<evidence type="ECO:0000256" key="3">
    <source>
        <dbReference type="ARBA" id="ARBA00023242"/>
    </source>
</evidence>
<dbReference type="InterPro" id="IPR037231">
    <property type="entry name" value="NAP-like_sf"/>
</dbReference>
<evidence type="ECO:0000313" key="6">
    <source>
        <dbReference type="EMBL" id="JAG29294.1"/>
    </source>
</evidence>
<dbReference type="FunFam" id="3.30.1120.90:FF:000001">
    <property type="entry name" value="Nucleosome assembly protein 1-like 1"/>
    <property type="match status" value="1"/>
</dbReference>
<reference evidence="6" key="1">
    <citation type="journal article" date="2014" name="PLoS ONE">
        <title>Transcriptome-Based Identification of ABC Transporters in the Western Tarnished Plant Bug Lygus hesperus.</title>
        <authorList>
            <person name="Hull J.J."/>
            <person name="Chaney K."/>
            <person name="Geib S.M."/>
            <person name="Fabrick J.A."/>
            <person name="Brent C.S."/>
            <person name="Walsh D."/>
            <person name="Lavine L.C."/>
        </authorList>
    </citation>
    <scope>NUCLEOTIDE SEQUENCE</scope>
</reference>
<dbReference type="EMBL" id="GBRD01007795">
    <property type="protein sequence ID" value="JAG58026.1"/>
    <property type="molecule type" value="Transcribed_RNA"/>
</dbReference>
<dbReference type="Gene3D" id="3.30.1120.90">
    <property type="entry name" value="Nucleosome assembly protein"/>
    <property type="match status" value="1"/>
</dbReference>
<evidence type="ECO:0000256" key="5">
    <source>
        <dbReference type="SAM" id="MobiDB-lite"/>
    </source>
</evidence>
<dbReference type="GO" id="GO:0006334">
    <property type="term" value="P:nucleosome assembly"/>
    <property type="evidence" value="ECO:0007669"/>
    <property type="project" value="InterPro"/>
</dbReference>
<feature type="compositionally biased region" description="Low complexity" evidence="5">
    <location>
        <begin position="1"/>
        <end position="16"/>
    </location>
</feature>
<feature type="region of interest" description="Disordered" evidence="5">
    <location>
        <begin position="324"/>
        <end position="369"/>
    </location>
</feature>
<reference evidence="8" key="4">
    <citation type="journal article" date="2016" name="Gigascience">
        <title>De novo construction of an expanded transcriptome assembly for the western tarnished plant bug, Lygus hesperus.</title>
        <authorList>
            <person name="Tassone E.E."/>
            <person name="Geib S.M."/>
            <person name="Hall B."/>
            <person name="Fabrick J.A."/>
            <person name="Brent C.S."/>
            <person name="Hull J.J."/>
        </authorList>
    </citation>
    <scope>NUCLEOTIDE SEQUENCE</scope>
</reference>
<evidence type="ECO:0000256" key="4">
    <source>
        <dbReference type="RuleBase" id="RU003876"/>
    </source>
</evidence>
<keyword evidence="3" id="KW-0539">Nucleus</keyword>
<dbReference type="GO" id="GO:0005634">
    <property type="term" value="C:nucleus"/>
    <property type="evidence" value="ECO:0007669"/>
    <property type="project" value="UniProtKB-SubCell"/>
</dbReference>
<reference evidence="6" key="2">
    <citation type="submission" date="2014-07" db="EMBL/GenBank/DDBJ databases">
        <authorList>
            <person name="Hull J."/>
        </authorList>
    </citation>
    <scope>NUCLEOTIDE SEQUENCE</scope>
</reference>
<evidence type="ECO:0000256" key="2">
    <source>
        <dbReference type="ARBA" id="ARBA00009947"/>
    </source>
</evidence>
<dbReference type="EMBL" id="GDHC01016277">
    <property type="protein sequence ID" value="JAQ02352.1"/>
    <property type="molecule type" value="Transcribed_RNA"/>
</dbReference>
<protein>
    <submittedName>
        <fullName evidence="6">Nucleosome assembly protein 1-like 4</fullName>
    </submittedName>
</protein>
<reference evidence="7" key="3">
    <citation type="submission" date="2014-09" db="EMBL/GenBank/DDBJ databases">
        <authorList>
            <person name="Magalhaes I.L.F."/>
            <person name="Oliveira U."/>
            <person name="Santos F.R."/>
            <person name="Vidigal T.H.D.A."/>
            <person name="Brescovit A.D."/>
            <person name="Santos A.J."/>
        </authorList>
    </citation>
    <scope>NUCLEOTIDE SEQUENCE</scope>
</reference>
<feature type="compositionally biased region" description="Acidic residues" evidence="5">
    <location>
        <begin position="324"/>
        <end position="349"/>
    </location>
</feature>
<sequence length="369" mass="42338">MSKFSSQDSDSSKNGSRVNSESNTNEEYAKGDGKLGFSNHPAQLYKILPPQIRRRIKALKKLQVESVRIEAEFFAEVHKLECKYNQLYSGIYQKRRAFVTGETEPNDQDCDFTLDASLDGVAEGGNEQGFSPFGAVDANTKGIPYFWLTIFKNVDLLNDMVEPHDEPVLKHLTDIEVEFLENDPMGFVLKFVFSPNEFFSNPVLTKYYEMRCKPDEEDPFSFEGPEIIKCKGCTIDWYKNKNVTKKTVKKRQKHKTQGTVRTVSKTVKNDSFFNFFDPPQVSDDENEDVDAEIQAILTSDFEIGHYIRERIVPHAVLYFTGEALEEEEDLEEEEEEDDDELSEDSDENESVVLCKDSKNNQQAPECKQQ</sequence>
<comment type="subcellular location">
    <subcellularLocation>
        <location evidence="1">Nucleus</location>
    </subcellularLocation>
</comment>
<dbReference type="Gene3D" id="1.20.5.1500">
    <property type="match status" value="1"/>
</dbReference>
<organism evidence="6">
    <name type="scientific">Lygus hesperus</name>
    <name type="common">Western plant bug</name>
    <dbReference type="NCBI Taxonomy" id="30085"/>
    <lineage>
        <taxon>Eukaryota</taxon>
        <taxon>Metazoa</taxon>
        <taxon>Ecdysozoa</taxon>
        <taxon>Arthropoda</taxon>
        <taxon>Hexapoda</taxon>
        <taxon>Insecta</taxon>
        <taxon>Pterygota</taxon>
        <taxon>Neoptera</taxon>
        <taxon>Paraneoptera</taxon>
        <taxon>Hemiptera</taxon>
        <taxon>Heteroptera</taxon>
        <taxon>Panheteroptera</taxon>
        <taxon>Cimicomorpha</taxon>
        <taxon>Miridae</taxon>
        <taxon>Mirini</taxon>
        <taxon>Lygus</taxon>
    </lineage>
</organism>